<proteinExistence type="predicted"/>
<evidence type="ECO:0000313" key="2">
    <source>
        <dbReference type="EMBL" id="EGG08223.1"/>
    </source>
</evidence>
<organism evidence="3">
    <name type="scientific">Melampsora larici-populina (strain 98AG31 / pathotype 3-4-7)</name>
    <name type="common">Poplar leaf rust fungus</name>
    <dbReference type="NCBI Taxonomy" id="747676"/>
    <lineage>
        <taxon>Eukaryota</taxon>
        <taxon>Fungi</taxon>
        <taxon>Dikarya</taxon>
        <taxon>Basidiomycota</taxon>
        <taxon>Pucciniomycotina</taxon>
        <taxon>Pucciniomycetes</taxon>
        <taxon>Pucciniales</taxon>
        <taxon>Melampsoraceae</taxon>
        <taxon>Melampsora</taxon>
    </lineage>
</organism>
<dbReference type="HOGENOM" id="CLU_1586856_0_0_1"/>
<dbReference type="GeneID" id="18922526"/>
<dbReference type="KEGG" id="mlr:MELLADRAFT_105200"/>
<dbReference type="EMBL" id="GL883101">
    <property type="protein sequence ID" value="EGG08223.1"/>
    <property type="molecule type" value="Genomic_DNA"/>
</dbReference>
<keyword evidence="1" id="KW-1133">Transmembrane helix</keyword>
<reference evidence="3" key="1">
    <citation type="journal article" date="2011" name="Proc. Natl. Acad. Sci. U.S.A.">
        <title>Obligate biotrophy features unraveled by the genomic analysis of rust fungi.</title>
        <authorList>
            <person name="Duplessis S."/>
            <person name="Cuomo C.A."/>
            <person name="Lin Y.-C."/>
            <person name="Aerts A."/>
            <person name="Tisserant E."/>
            <person name="Veneault-Fourrey C."/>
            <person name="Joly D.L."/>
            <person name="Hacquard S."/>
            <person name="Amselem J."/>
            <person name="Cantarel B.L."/>
            <person name="Chiu R."/>
            <person name="Coutinho P.M."/>
            <person name="Feau N."/>
            <person name="Field M."/>
            <person name="Frey P."/>
            <person name="Gelhaye E."/>
            <person name="Goldberg J."/>
            <person name="Grabherr M.G."/>
            <person name="Kodira C.D."/>
            <person name="Kohler A."/>
            <person name="Kuees U."/>
            <person name="Lindquist E.A."/>
            <person name="Lucas S.M."/>
            <person name="Mago R."/>
            <person name="Mauceli E."/>
            <person name="Morin E."/>
            <person name="Murat C."/>
            <person name="Pangilinan J.L."/>
            <person name="Park R."/>
            <person name="Pearson M."/>
            <person name="Quesneville H."/>
            <person name="Rouhier N."/>
            <person name="Sakthikumar S."/>
            <person name="Salamov A.A."/>
            <person name="Schmutz J."/>
            <person name="Selles B."/>
            <person name="Shapiro H."/>
            <person name="Tanguay P."/>
            <person name="Tuskan G.A."/>
            <person name="Henrissat B."/>
            <person name="Van de Peer Y."/>
            <person name="Rouze P."/>
            <person name="Ellis J.G."/>
            <person name="Dodds P.N."/>
            <person name="Schein J.E."/>
            <person name="Zhong S."/>
            <person name="Hamelin R.C."/>
            <person name="Grigoriev I.V."/>
            <person name="Szabo L.J."/>
            <person name="Martin F."/>
        </authorList>
    </citation>
    <scope>NUCLEOTIDE SEQUENCE [LARGE SCALE GENOMIC DNA]</scope>
    <source>
        <strain evidence="3">98AG31 / pathotype 3-4-7</strain>
    </source>
</reference>
<protein>
    <submittedName>
        <fullName evidence="2">Uncharacterized protein</fullName>
    </submittedName>
</protein>
<keyword evidence="1" id="KW-0472">Membrane</keyword>
<dbReference type="InParanoid" id="F4RH08"/>
<sequence length="168" mass="19362">MSFGTPLTEKLLRRCMKLMKLSKVTKRVEDHDFRINKLAWRSGDNDKRLTGNVRVNNTMMMKTREEIPWARMSHFWSRRSMSISVTVLLLLSIAIMVISEHRCSRDWARYPQGGFPSKAYHKGKELDALHYHSASDSWDYTYATETKVNTGAKYGELQLPTGATCTPS</sequence>
<gene>
    <name evidence="2" type="ORF">MELLADRAFT_105200</name>
</gene>
<keyword evidence="3" id="KW-1185">Reference proteome</keyword>
<accession>F4RH08</accession>
<keyword evidence="1" id="KW-0812">Transmembrane</keyword>
<name>F4RH08_MELLP</name>
<dbReference type="AlphaFoldDB" id="F4RH08"/>
<feature type="transmembrane region" description="Helical" evidence="1">
    <location>
        <begin position="81"/>
        <end position="99"/>
    </location>
</feature>
<dbReference type="VEuPathDB" id="FungiDB:MELLADRAFT_105200"/>
<evidence type="ECO:0000256" key="1">
    <source>
        <dbReference type="SAM" id="Phobius"/>
    </source>
</evidence>
<evidence type="ECO:0000313" key="3">
    <source>
        <dbReference type="Proteomes" id="UP000001072"/>
    </source>
</evidence>
<dbReference type="Proteomes" id="UP000001072">
    <property type="component" value="Unassembled WGS sequence"/>
</dbReference>
<dbReference type="RefSeq" id="XP_007408421.1">
    <property type="nucleotide sequence ID" value="XM_007408359.1"/>
</dbReference>